<sequence length="381" mass="43416">MGLKLILISFLSSLIMNITVLLGAETIFVWLKRTAHNPWIQHYRHAILVVVGTAFVLLIHLEAWSNTNVSQNLVGLHWTFFNVELLVAFDLLLMVASKWQLLSTMLLSLGWFKVVFVHFNRLSLGLMGLLLVLEVAMWYCRRPICQHIWFRWPLFYGMAAVTFTMTHLSHGDQTIGAWVRQWLALIILRTITDLYLELLRRQVKRAQLTKLSAEQDALTGVLNFGTFNHALQAKFQQYQATQQAYALYALDIDRFKRVNDTYGHVAGNEVLQQVAKALAVAMQQTAHTMTLYRTGGEEFVIIADCLASQPDFKQVLQTIQTATRQLTFSFSADLIITLSLGESEVFATDLNYLEVYKRADQSLYDSKHSGRDLITVQGALL</sequence>
<feature type="transmembrane region" description="Helical" evidence="1">
    <location>
        <begin position="152"/>
        <end position="169"/>
    </location>
</feature>
<keyword evidence="4" id="KW-1185">Reference proteome</keyword>
<dbReference type="GO" id="GO:1902201">
    <property type="term" value="P:negative regulation of bacterial-type flagellum-dependent cell motility"/>
    <property type="evidence" value="ECO:0007669"/>
    <property type="project" value="TreeGrafter"/>
</dbReference>
<dbReference type="RefSeq" id="WP_057903825.1">
    <property type="nucleotide sequence ID" value="NZ_AZDA01000021.1"/>
</dbReference>
<dbReference type="InterPro" id="IPR000160">
    <property type="entry name" value="GGDEF_dom"/>
</dbReference>
<comment type="caution">
    <text evidence="3">The sequence shown here is derived from an EMBL/GenBank/DDBJ whole genome shotgun (WGS) entry which is preliminary data.</text>
</comment>
<keyword evidence="1" id="KW-0812">Transmembrane</keyword>
<accession>A0A0R1H0X3</accession>
<feature type="domain" description="GGDEF" evidence="2">
    <location>
        <begin position="243"/>
        <end position="379"/>
    </location>
</feature>
<feature type="transmembrane region" description="Helical" evidence="1">
    <location>
        <begin position="43"/>
        <end position="61"/>
    </location>
</feature>
<dbReference type="Pfam" id="PF00990">
    <property type="entry name" value="GGDEF"/>
    <property type="match status" value="1"/>
</dbReference>
<evidence type="ECO:0000259" key="2">
    <source>
        <dbReference type="PROSITE" id="PS50887"/>
    </source>
</evidence>
<organism evidence="3 4">
    <name type="scientific">Loigolactobacillus bifermentans DSM 20003</name>
    <dbReference type="NCBI Taxonomy" id="1423726"/>
    <lineage>
        <taxon>Bacteria</taxon>
        <taxon>Bacillati</taxon>
        <taxon>Bacillota</taxon>
        <taxon>Bacilli</taxon>
        <taxon>Lactobacillales</taxon>
        <taxon>Lactobacillaceae</taxon>
        <taxon>Loigolactobacillus</taxon>
    </lineage>
</organism>
<dbReference type="PATRIC" id="fig|1423726.3.peg.1375"/>
<reference evidence="3 4" key="1">
    <citation type="journal article" date="2015" name="Genome Announc.">
        <title>Expanding the biotechnology potential of lactobacilli through comparative genomics of 213 strains and associated genera.</title>
        <authorList>
            <person name="Sun Z."/>
            <person name="Harris H.M."/>
            <person name="McCann A."/>
            <person name="Guo C."/>
            <person name="Argimon S."/>
            <person name="Zhang W."/>
            <person name="Yang X."/>
            <person name="Jeffery I.B."/>
            <person name="Cooney J.C."/>
            <person name="Kagawa T.F."/>
            <person name="Liu W."/>
            <person name="Song Y."/>
            <person name="Salvetti E."/>
            <person name="Wrobel A."/>
            <person name="Rasinkangas P."/>
            <person name="Parkhill J."/>
            <person name="Rea M.C."/>
            <person name="O'Sullivan O."/>
            <person name="Ritari J."/>
            <person name="Douillard F.P."/>
            <person name="Paul Ross R."/>
            <person name="Yang R."/>
            <person name="Briner A.E."/>
            <person name="Felis G.E."/>
            <person name="de Vos W.M."/>
            <person name="Barrangou R."/>
            <person name="Klaenhammer T.R."/>
            <person name="Caufield P.W."/>
            <person name="Cui Y."/>
            <person name="Zhang H."/>
            <person name="O'Toole P.W."/>
        </authorList>
    </citation>
    <scope>NUCLEOTIDE SEQUENCE [LARGE SCALE GENOMIC DNA]</scope>
    <source>
        <strain evidence="3 4">DSM 20003</strain>
    </source>
</reference>
<evidence type="ECO:0000313" key="3">
    <source>
        <dbReference type="EMBL" id="KRK40128.1"/>
    </source>
</evidence>
<dbReference type="EMBL" id="AZDA01000021">
    <property type="protein sequence ID" value="KRK40128.1"/>
    <property type="molecule type" value="Genomic_DNA"/>
</dbReference>
<proteinExistence type="predicted"/>
<gene>
    <name evidence="3" type="ORF">FC07_GL001329</name>
</gene>
<dbReference type="SMART" id="SM00267">
    <property type="entry name" value="GGDEF"/>
    <property type="match status" value="1"/>
</dbReference>
<feature type="transmembrane region" description="Helical" evidence="1">
    <location>
        <begin position="122"/>
        <end position="140"/>
    </location>
</feature>
<dbReference type="GO" id="GO:0043709">
    <property type="term" value="P:cell adhesion involved in single-species biofilm formation"/>
    <property type="evidence" value="ECO:0007669"/>
    <property type="project" value="TreeGrafter"/>
</dbReference>
<keyword evidence="1" id="KW-1133">Transmembrane helix</keyword>
<dbReference type="PROSITE" id="PS50887">
    <property type="entry name" value="GGDEF"/>
    <property type="match status" value="1"/>
</dbReference>
<keyword evidence="1" id="KW-0472">Membrane</keyword>
<feature type="transmembrane region" description="Helical" evidence="1">
    <location>
        <begin position="73"/>
        <end position="92"/>
    </location>
</feature>
<name>A0A0R1H0X3_9LACO</name>
<dbReference type="Proteomes" id="UP000051461">
    <property type="component" value="Unassembled WGS sequence"/>
</dbReference>
<dbReference type="PANTHER" id="PTHR45138:SF9">
    <property type="entry name" value="DIGUANYLATE CYCLASE DGCM-RELATED"/>
    <property type="match status" value="1"/>
</dbReference>
<dbReference type="STRING" id="1423726.FC07_GL001329"/>
<dbReference type="Gene3D" id="3.30.70.270">
    <property type="match status" value="1"/>
</dbReference>
<dbReference type="SUPFAM" id="SSF55073">
    <property type="entry name" value="Nucleotide cyclase"/>
    <property type="match status" value="1"/>
</dbReference>
<evidence type="ECO:0000313" key="4">
    <source>
        <dbReference type="Proteomes" id="UP000051461"/>
    </source>
</evidence>
<dbReference type="CDD" id="cd01949">
    <property type="entry name" value="GGDEF"/>
    <property type="match status" value="1"/>
</dbReference>
<dbReference type="InterPro" id="IPR043128">
    <property type="entry name" value="Rev_trsase/Diguanyl_cyclase"/>
</dbReference>
<dbReference type="GO" id="GO:0005886">
    <property type="term" value="C:plasma membrane"/>
    <property type="evidence" value="ECO:0007669"/>
    <property type="project" value="TreeGrafter"/>
</dbReference>
<dbReference type="InterPro" id="IPR029787">
    <property type="entry name" value="Nucleotide_cyclase"/>
</dbReference>
<evidence type="ECO:0000256" key="1">
    <source>
        <dbReference type="SAM" id="Phobius"/>
    </source>
</evidence>
<protein>
    <submittedName>
        <fullName evidence="3">Diguanylate cyclase phosphodiesterase domain-containing protein</fullName>
    </submittedName>
</protein>
<dbReference type="NCBIfam" id="TIGR00254">
    <property type="entry name" value="GGDEF"/>
    <property type="match status" value="1"/>
</dbReference>
<dbReference type="PANTHER" id="PTHR45138">
    <property type="entry name" value="REGULATORY COMPONENTS OF SENSORY TRANSDUCTION SYSTEM"/>
    <property type="match status" value="1"/>
</dbReference>
<dbReference type="InterPro" id="IPR050469">
    <property type="entry name" value="Diguanylate_Cyclase"/>
</dbReference>
<feature type="transmembrane region" description="Helical" evidence="1">
    <location>
        <begin position="175"/>
        <end position="196"/>
    </location>
</feature>
<dbReference type="GO" id="GO:0052621">
    <property type="term" value="F:diguanylate cyclase activity"/>
    <property type="evidence" value="ECO:0007669"/>
    <property type="project" value="TreeGrafter"/>
</dbReference>
<feature type="transmembrane region" description="Helical" evidence="1">
    <location>
        <begin position="6"/>
        <end position="31"/>
    </location>
</feature>
<dbReference type="AlphaFoldDB" id="A0A0R1H0X3"/>